<evidence type="ECO:0000313" key="4">
    <source>
        <dbReference type="Proteomes" id="UP000575985"/>
    </source>
</evidence>
<keyword evidence="4" id="KW-1185">Reference proteome</keyword>
<comment type="caution">
    <text evidence="3">The sequence shown here is derived from an EMBL/GenBank/DDBJ whole genome shotgun (WGS) entry which is preliminary data.</text>
</comment>
<dbReference type="InterPro" id="IPR029058">
    <property type="entry name" value="AB_hydrolase_fold"/>
</dbReference>
<dbReference type="PANTHER" id="PTHR48081:SF8">
    <property type="entry name" value="ALPHA_BETA HYDROLASE FOLD-3 DOMAIN-CONTAINING PROTEIN-RELATED"/>
    <property type="match status" value="1"/>
</dbReference>
<proteinExistence type="predicted"/>
<dbReference type="InterPro" id="IPR013094">
    <property type="entry name" value="AB_hydrolase_3"/>
</dbReference>
<gene>
    <name evidence="3" type="ORF">HNR12_004798</name>
</gene>
<evidence type="ECO:0000313" key="3">
    <source>
        <dbReference type="EMBL" id="NYI98521.1"/>
    </source>
</evidence>
<dbReference type="AlphaFoldDB" id="A0A853BVJ7"/>
<dbReference type="PANTHER" id="PTHR48081">
    <property type="entry name" value="AB HYDROLASE SUPERFAMILY PROTEIN C4A8.06C"/>
    <property type="match status" value="1"/>
</dbReference>
<evidence type="ECO:0000259" key="2">
    <source>
        <dbReference type="Pfam" id="PF07859"/>
    </source>
</evidence>
<feature type="domain" description="Alpha/beta hydrolase fold-3" evidence="2">
    <location>
        <begin position="96"/>
        <end position="305"/>
    </location>
</feature>
<dbReference type="RefSeq" id="WP_179769661.1">
    <property type="nucleotide sequence ID" value="NZ_JACCFO010000001.1"/>
</dbReference>
<dbReference type="Proteomes" id="UP000575985">
    <property type="component" value="Unassembled WGS sequence"/>
</dbReference>
<dbReference type="Gene3D" id="3.40.50.1820">
    <property type="entry name" value="alpha/beta hydrolase"/>
    <property type="match status" value="1"/>
</dbReference>
<keyword evidence="1 3" id="KW-0378">Hydrolase</keyword>
<dbReference type="SUPFAM" id="SSF53474">
    <property type="entry name" value="alpha/beta-Hydrolases"/>
    <property type="match status" value="1"/>
</dbReference>
<dbReference type="EC" id="3.1.1.-" evidence="3"/>
<dbReference type="GO" id="GO:0016787">
    <property type="term" value="F:hydrolase activity"/>
    <property type="evidence" value="ECO:0007669"/>
    <property type="project" value="UniProtKB-KW"/>
</dbReference>
<dbReference type="InterPro" id="IPR050300">
    <property type="entry name" value="GDXG_lipolytic_enzyme"/>
</dbReference>
<dbReference type="Pfam" id="PF07859">
    <property type="entry name" value="Abhydrolase_3"/>
    <property type="match status" value="1"/>
</dbReference>
<name>A0A853BVJ7_9ACTN</name>
<organism evidence="3 4">
    <name type="scientific">Streptomonospora nanhaiensis</name>
    <dbReference type="NCBI Taxonomy" id="1323731"/>
    <lineage>
        <taxon>Bacteria</taxon>
        <taxon>Bacillati</taxon>
        <taxon>Actinomycetota</taxon>
        <taxon>Actinomycetes</taxon>
        <taxon>Streptosporangiales</taxon>
        <taxon>Nocardiopsidaceae</taxon>
        <taxon>Streptomonospora</taxon>
    </lineage>
</organism>
<sequence length="343" mass="36071">MSGASRRRRPPLGVRLVYGLMREPDLDALSDDELIAVRDAQNRAVVSGPVRVLTGRPDPGAAIAWRRLELPDRVLPVRVYRPARGPAGPGAGLPLVVHVHGGGFAGTAAQCDWVSSRIAARLPAVVVSVEHRLVTPGTPGVPFAAAVEDGWDALRHVVEHAAQWDVDAGRVAVMGESAGGAVAALAAVRAARSGLPLRAQVLVNPCTDLTPTALDHPSVAEYADSPTLTRARLELFRRLAVPEGADARAVSPMYAEDLGGLAPALVVVPSLDPLADHGRAYAARLREAGTPARVAEYRRAGHAFISMPTLVPAARPARREILAFLRGHLRPATASSAAEAADR</sequence>
<evidence type="ECO:0000256" key="1">
    <source>
        <dbReference type="ARBA" id="ARBA00022801"/>
    </source>
</evidence>
<reference evidence="3 4" key="1">
    <citation type="submission" date="2020-07" db="EMBL/GenBank/DDBJ databases">
        <title>Sequencing the genomes of 1000 actinobacteria strains.</title>
        <authorList>
            <person name="Klenk H.-P."/>
        </authorList>
    </citation>
    <scope>NUCLEOTIDE SEQUENCE [LARGE SCALE GENOMIC DNA]</scope>
    <source>
        <strain evidence="3 4">DSM 45927</strain>
    </source>
</reference>
<accession>A0A853BVJ7</accession>
<dbReference type="EMBL" id="JACCFO010000001">
    <property type="protein sequence ID" value="NYI98521.1"/>
    <property type="molecule type" value="Genomic_DNA"/>
</dbReference>
<protein>
    <submittedName>
        <fullName evidence="3">Acetyl esterase</fullName>
        <ecNumber evidence="3">3.1.1.-</ecNumber>
    </submittedName>
</protein>